<protein>
    <submittedName>
        <fullName evidence="1">Uncharacterized protein</fullName>
    </submittedName>
</protein>
<reference evidence="1" key="1">
    <citation type="journal article" date="2015" name="Nature">
        <title>Complex archaea that bridge the gap between prokaryotes and eukaryotes.</title>
        <authorList>
            <person name="Spang A."/>
            <person name="Saw J.H."/>
            <person name="Jorgensen S.L."/>
            <person name="Zaremba-Niedzwiedzka K."/>
            <person name="Martijn J."/>
            <person name="Lind A.E."/>
            <person name="van Eijk R."/>
            <person name="Schleper C."/>
            <person name="Guy L."/>
            <person name="Ettema T.J."/>
        </authorList>
    </citation>
    <scope>NUCLEOTIDE SEQUENCE</scope>
</reference>
<gene>
    <name evidence="1" type="ORF">LCGC14_2783810</name>
</gene>
<evidence type="ECO:0000313" key="1">
    <source>
        <dbReference type="EMBL" id="KKK84393.1"/>
    </source>
</evidence>
<sequence length="138" mass="15693">ALARRQRSARRRYELDEDWVIQRLMRMADAGDILAKFKRVLPSGKLDWDFTGATQDELAVVNELTVTTRTDVAGAKVVKMKIGSSDPHNALVSLMRRLGLFKDRLRLDGELSLVERISRGRDRARVPVALPPKPDREE</sequence>
<accession>A0A0F8YSJ7</accession>
<dbReference type="AlphaFoldDB" id="A0A0F8YSJ7"/>
<organism evidence="1">
    <name type="scientific">marine sediment metagenome</name>
    <dbReference type="NCBI Taxonomy" id="412755"/>
    <lineage>
        <taxon>unclassified sequences</taxon>
        <taxon>metagenomes</taxon>
        <taxon>ecological metagenomes</taxon>
    </lineage>
</organism>
<name>A0A0F8YSJ7_9ZZZZ</name>
<feature type="non-terminal residue" evidence="1">
    <location>
        <position position="1"/>
    </location>
</feature>
<comment type="caution">
    <text evidence="1">The sequence shown here is derived from an EMBL/GenBank/DDBJ whole genome shotgun (WGS) entry which is preliminary data.</text>
</comment>
<proteinExistence type="predicted"/>
<dbReference type="EMBL" id="LAZR01051800">
    <property type="protein sequence ID" value="KKK84393.1"/>
    <property type="molecule type" value="Genomic_DNA"/>
</dbReference>